<dbReference type="Gene3D" id="3.10.50.40">
    <property type="match status" value="1"/>
</dbReference>
<dbReference type="OrthoDB" id="9812372at2"/>
<sequence>MLIEKMHGAANTKIAKFILGLITVSFLVGGMSGYLFNTNDTYAAKVNGETISQQTFMERYNQEFETRAAQEGEAFLTQSDSPAFVNALRQGLIERLVDQELLRQYAKELKLNVSDEMIKRAIVSDPNFQSNGKFDNGLYQQILAQNRLNSDTYASILRGALTLEQMQKGIADSEFMVPVQVKENAQVFFQKRIARLATLPLSEAMTKQTVSEDEVKNYYEANQKAFVQPEQVKVQYLQVSADDVAKGIQVSDVEIAQYYQDNKAQFISQRLAHIQFSDEQAAQSAYQALQNGASFAELAKAHSLDKISGENGGELGWVNANELPKTFEDTAITLPVGKYSEPVNVDGNFHIILVQERKEKPLDEVKTQIADLVRKSLLENRFYSIEKNVREKAFEDSKSLEAAAQAAGVTVQQSDYFSRKNIPAELNFPNVVSAIFDSDIANGGANSEPLNVGEQHFVVVRVLDHKAEGVKSLDEAKAEIESFLKREKAEKALMATATQLVDELPSQPNKLPEGITFSSPQTFSFVETQDPILTNGIFSMVKSEQGKTVYKVVRNSKGDVIVAALEKVEEGTLNEQELAQFGAQLSQARQFELRTQLLQALRDKAQIEINDAFIKQEDEN</sequence>
<keyword evidence="7" id="KW-0143">Chaperone</keyword>
<dbReference type="PROSITE" id="PS01096">
    <property type="entry name" value="PPIC_PPIASE_1"/>
    <property type="match status" value="1"/>
</dbReference>
<dbReference type="InterPro" id="IPR000297">
    <property type="entry name" value="PPIase_PpiC"/>
</dbReference>
<name>A0A1V3I869_9PAST</name>
<dbReference type="InterPro" id="IPR052029">
    <property type="entry name" value="PpiD_chaperone"/>
</dbReference>
<keyword evidence="15" id="KW-1185">Reference proteome</keyword>
<dbReference type="SUPFAM" id="SSF109998">
    <property type="entry name" value="Triger factor/SurA peptide-binding domain-like"/>
    <property type="match status" value="1"/>
</dbReference>
<evidence type="ECO:0000313" key="14">
    <source>
        <dbReference type="EMBL" id="OOF36246.1"/>
    </source>
</evidence>
<evidence type="ECO:0000256" key="4">
    <source>
        <dbReference type="ARBA" id="ARBA00022692"/>
    </source>
</evidence>
<evidence type="ECO:0000256" key="3">
    <source>
        <dbReference type="ARBA" id="ARBA00022519"/>
    </source>
</evidence>
<evidence type="ECO:0000256" key="8">
    <source>
        <dbReference type="ARBA" id="ARBA00038408"/>
    </source>
</evidence>
<evidence type="ECO:0000256" key="5">
    <source>
        <dbReference type="ARBA" id="ARBA00022989"/>
    </source>
</evidence>
<keyword evidence="5 12" id="KW-1133">Transmembrane helix</keyword>
<dbReference type="GO" id="GO:0003755">
    <property type="term" value="F:peptidyl-prolyl cis-trans isomerase activity"/>
    <property type="evidence" value="ECO:0007669"/>
    <property type="project" value="UniProtKB-KW"/>
</dbReference>
<organism evidence="14 15">
    <name type="scientific">Rodentibacter heidelbergensis</name>
    <dbReference type="NCBI Taxonomy" id="1908258"/>
    <lineage>
        <taxon>Bacteria</taxon>
        <taxon>Pseudomonadati</taxon>
        <taxon>Pseudomonadota</taxon>
        <taxon>Gammaproteobacteria</taxon>
        <taxon>Pasteurellales</taxon>
        <taxon>Pasteurellaceae</taxon>
        <taxon>Rodentibacter</taxon>
    </lineage>
</organism>
<evidence type="ECO:0000256" key="10">
    <source>
        <dbReference type="ARBA" id="ARBA00042775"/>
    </source>
</evidence>
<keyword evidence="11" id="KW-0697">Rotamase</keyword>
<evidence type="ECO:0000256" key="12">
    <source>
        <dbReference type="SAM" id="Phobius"/>
    </source>
</evidence>
<dbReference type="Pfam" id="PF13145">
    <property type="entry name" value="Rotamase_2"/>
    <property type="match status" value="1"/>
</dbReference>
<dbReference type="InterPro" id="IPR046357">
    <property type="entry name" value="PPIase_dom_sf"/>
</dbReference>
<keyword evidence="11 14" id="KW-0413">Isomerase</keyword>
<keyword evidence="4 12" id="KW-0812">Transmembrane</keyword>
<dbReference type="Gene3D" id="6.10.140.970">
    <property type="match status" value="1"/>
</dbReference>
<dbReference type="PANTHER" id="PTHR47529">
    <property type="entry name" value="PEPTIDYL-PROLYL CIS-TRANS ISOMERASE D"/>
    <property type="match status" value="1"/>
</dbReference>
<evidence type="ECO:0000256" key="1">
    <source>
        <dbReference type="ARBA" id="ARBA00004382"/>
    </source>
</evidence>
<comment type="caution">
    <text evidence="14">The sequence shown here is derived from an EMBL/GenBank/DDBJ whole genome shotgun (WGS) entry which is preliminary data.</text>
</comment>
<dbReference type="RefSeq" id="WP_077427493.1">
    <property type="nucleotide sequence ID" value="NZ_MLHH01000014.1"/>
</dbReference>
<evidence type="ECO:0000256" key="11">
    <source>
        <dbReference type="PROSITE-ProRule" id="PRU00278"/>
    </source>
</evidence>
<evidence type="ECO:0000313" key="15">
    <source>
        <dbReference type="Proteomes" id="UP000189437"/>
    </source>
</evidence>
<feature type="domain" description="PpiC" evidence="13">
    <location>
        <begin position="229"/>
        <end position="356"/>
    </location>
</feature>
<keyword evidence="2" id="KW-1003">Cell membrane</keyword>
<evidence type="ECO:0000259" key="13">
    <source>
        <dbReference type="PROSITE" id="PS50198"/>
    </source>
</evidence>
<dbReference type="SUPFAM" id="SSF54534">
    <property type="entry name" value="FKBP-like"/>
    <property type="match status" value="1"/>
</dbReference>
<accession>A0A1V3I869</accession>
<dbReference type="AlphaFoldDB" id="A0A1V3I869"/>
<dbReference type="GO" id="GO:0005886">
    <property type="term" value="C:plasma membrane"/>
    <property type="evidence" value="ECO:0007669"/>
    <property type="project" value="UniProtKB-SubCell"/>
</dbReference>
<evidence type="ECO:0000256" key="2">
    <source>
        <dbReference type="ARBA" id="ARBA00022475"/>
    </source>
</evidence>
<evidence type="ECO:0000256" key="9">
    <source>
        <dbReference type="ARBA" id="ARBA00040743"/>
    </source>
</evidence>
<dbReference type="InterPro" id="IPR023058">
    <property type="entry name" value="PPIase_PpiC_CS"/>
</dbReference>
<dbReference type="InterPro" id="IPR027304">
    <property type="entry name" value="Trigger_fact/SurA_dom_sf"/>
</dbReference>
<evidence type="ECO:0000256" key="6">
    <source>
        <dbReference type="ARBA" id="ARBA00023136"/>
    </source>
</evidence>
<dbReference type="PROSITE" id="PS50198">
    <property type="entry name" value="PPIC_PPIASE_2"/>
    <property type="match status" value="1"/>
</dbReference>
<comment type="subcellular location">
    <subcellularLocation>
        <location evidence="1">Cell inner membrane</location>
        <topology evidence="1">Single-pass type II membrane protein</topology>
        <orientation evidence="1">Periplasmic side</orientation>
    </subcellularLocation>
</comment>
<dbReference type="Pfam" id="PF13624">
    <property type="entry name" value="SurA_N_3"/>
    <property type="match status" value="1"/>
</dbReference>
<dbReference type="Gene3D" id="1.10.4030.10">
    <property type="entry name" value="Porin chaperone SurA, peptide-binding domain"/>
    <property type="match status" value="1"/>
</dbReference>
<feature type="transmembrane region" description="Helical" evidence="12">
    <location>
        <begin position="14"/>
        <end position="36"/>
    </location>
</feature>
<dbReference type="Proteomes" id="UP000189437">
    <property type="component" value="Unassembled WGS sequence"/>
</dbReference>
<keyword evidence="6 12" id="KW-0472">Membrane</keyword>
<gene>
    <name evidence="14" type="ORF">BKK48_07395</name>
</gene>
<protein>
    <recommendedName>
        <fullName evidence="9">Periplasmic chaperone PpiD</fullName>
    </recommendedName>
    <alternativeName>
        <fullName evidence="10">Periplasmic folding chaperone</fullName>
    </alternativeName>
</protein>
<proteinExistence type="inferred from homology"/>
<dbReference type="PANTHER" id="PTHR47529:SF1">
    <property type="entry name" value="PERIPLASMIC CHAPERONE PPID"/>
    <property type="match status" value="1"/>
</dbReference>
<dbReference type="EMBL" id="MLHH01000014">
    <property type="protein sequence ID" value="OOF36246.1"/>
    <property type="molecule type" value="Genomic_DNA"/>
</dbReference>
<reference evidence="14 15" key="1">
    <citation type="submission" date="2016-10" db="EMBL/GenBank/DDBJ databases">
        <title>Rodentibacter gen. nov. and new species.</title>
        <authorList>
            <person name="Christensen H."/>
        </authorList>
    </citation>
    <scope>NUCLEOTIDE SEQUENCE [LARGE SCALE GENOMIC DNA]</scope>
    <source>
        <strain evidence="14 15">Ac69</strain>
    </source>
</reference>
<keyword evidence="3" id="KW-0997">Cell inner membrane</keyword>
<dbReference type="STRING" id="1908258.BKK48_07395"/>
<evidence type="ECO:0000256" key="7">
    <source>
        <dbReference type="ARBA" id="ARBA00023186"/>
    </source>
</evidence>
<comment type="similarity">
    <text evidence="8">Belongs to the PpiD chaperone family.</text>
</comment>